<evidence type="ECO:0000313" key="4">
    <source>
        <dbReference type="EMBL" id="AFL85358.1"/>
    </source>
</evidence>
<evidence type="ECO:0000256" key="1">
    <source>
        <dbReference type="ARBA" id="ARBA00035012"/>
    </source>
</evidence>
<dbReference type="RefSeq" id="WP_014773309.1">
    <property type="nucleotide sequence ID" value="NC_018010.1"/>
</dbReference>
<dbReference type="HOGENOM" id="CLU_394191_0_0_10"/>
<name>I3Z7Z0_BELBD</name>
<dbReference type="GO" id="GO:0003676">
    <property type="term" value="F:nucleic acid binding"/>
    <property type="evidence" value="ECO:0007669"/>
    <property type="project" value="InterPro"/>
</dbReference>
<dbReference type="PATRIC" id="fig|866536.3.peg.2909"/>
<dbReference type="InterPro" id="IPR012337">
    <property type="entry name" value="RNaseH-like_sf"/>
</dbReference>
<dbReference type="EMBL" id="CP003281">
    <property type="protein sequence ID" value="AFL85358.1"/>
    <property type="molecule type" value="Genomic_DNA"/>
</dbReference>
<gene>
    <name evidence="4" type="ordered locus">Belba_2825</name>
</gene>
<sequence length="695" mass="81492">MHGQDLKINIIPFSPVQQYVDLSFFKEKRADALPLHLSECPLEIAETYSTEERKKTHYFYTFFSDDADADLNIQIDLSKSPRFAKHYFSHLIRKHFRQKAALVSNNFIRDIEVWFESPNQPSKLFTTYQVFSLRVQYAEISEGFELVIYDNGITRLLNKSINDLPDIDLDTFTVVVFRKNFYHIKNLSDEGKSNYQEVFPIVNKSLETHFGFKPTNNPYGNKYDRKWKSLNTFLSDHINTTDFKTVLNLSNTDFMRVPSSKIHTTKKSSSLLQLGTEEKHKVYTPKENLQEFGPYSLPKKNQVKFIMILHENDRDYANRLVQIMKKRYQRPDGSFMEDKFGVSLYDIIRIRFELDRENSILFTDEMNPFDAIQEYLDNHPIDNEKFNYVAIYLSPFSKNETDKEKRAVYYKVKKTLIEHDITSQAIYKEHIFSPDFKKFYYINIAAAILAKTGGVPWKLEATERDELVVGVGAFKSKEFGVPYIGSAFSFSNTGKFNRFECFQKDQTKELAGSILRAVKDYVNVNTGIRRLVIHFYKDMSREEVEPIENGLKELELNIPVFIVTINKTESSDIVAFDLDWKDLMPVSGTFIKLGYNRFLLFNNTRYSASEFNFNDGFSFPVKLKINCSNPELVDDYKTVKELIDQVYQFSRMYWKSVRQQNLPVTIKYPEMVAEMLPYFEGNEIPDYGKDNLWFL</sequence>
<accession>I3Z7Z0</accession>
<reference evidence="5" key="1">
    <citation type="submission" date="2012-06" db="EMBL/GenBank/DDBJ databases">
        <title>The complete genome of Belliella baltica DSM 15883.</title>
        <authorList>
            <person name="Lucas S."/>
            <person name="Copeland A."/>
            <person name="Lapidus A."/>
            <person name="Goodwin L."/>
            <person name="Pitluck S."/>
            <person name="Peters L."/>
            <person name="Mikhailova N."/>
            <person name="Davenport K."/>
            <person name="Kyrpides N."/>
            <person name="Mavromatis K."/>
            <person name="Pagani I."/>
            <person name="Ivanova N."/>
            <person name="Ovchinnikova G."/>
            <person name="Zeytun A."/>
            <person name="Detter J.C."/>
            <person name="Han C."/>
            <person name="Land M."/>
            <person name="Hauser L."/>
            <person name="Markowitz V."/>
            <person name="Cheng J.-F."/>
            <person name="Hugenholtz P."/>
            <person name="Woyke T."/>
            <person name="Wu D."/>
            <person name="Tindall B."/>
            <person name="Pomrenke H."/>
            <person name="Brambilla E."/>
            <person name="Klenk H.-P."/>
            <person name="Eisen J.A."/>
        </authorList>
    </citation>
    <scope>NUCLEOTIDE SEQUENCE [LARGE SCALE GENOMIC DNA]</scope>
    <source>
        <strain evidence="5">DSM 15883 / CIP 108006 / LMG 21964 / BA134</strain>
    </source>
</reference>
<dbReference type="eggNOG" id="COG1431">
    <property type="taxonomic scope" value="Bacteria"/>
</dbReference>
<dbReference type="OrthoDB" id="1388275at2"/>
<dbReference type="Gene3D" id="3.40.50.2300">
    <property type="match status" value="1"/>
</dbReference>
<dbReference type="PROSITE" id="PS50822">
    <property type="entry name" value="PIWI"/>
    <property type="match status" value="1"/>
</dbReference>
<keyword evidence="5" id="KW-1185">Reference proteome</keyword>
<dbReference type="AlphaFoldDB" id="I3Z7Z0"/>
<dbReference type="Proteomes" id="UP000006050">
    <property type="component" value="Chromosome"/>
</dbReference>
<dbReference type="KEGG" id="bbd:Belba_2825"/>
<dbReference type="InterPro" id="IPR036397">
    <property type="entry name" value="RNaseH_sf"/>
</dbReference>
<dbReference type="Pfam" id="PF02171">
    <property type="entry name" value="Piwi"/>
    <property type="match status" value="1"/>
</dbReference>
<proteinExistence type="inferred from homology"/>
<dbReference type="Gene3D" id="3.30.420.10">
    <property type="entry name" value="Ribonuclease H-like superfamily/Ribonuclease H"/>
    <property type="match status" value="1"/>
</dbReference>
<protein>
    <recommendedName>
        <fullName evidence="2">Protein argonaute</fullName>
    </recommendedName>
</protein>
<evidence type="ECO:0000313" key="5">
    <source>
        <dbReference type="Proteomes" id="UP000006050"/>
    </source>
</evidence>
<dbReference type="STRING" id="866536.Belba_2825"/>
<evidence type="ECO:0000259" key="3">
    <source>
        <dbReference type="PROSITE" id="PS50822"/>
    </source>
</evidence>
<feature type="domain" description="Piwi" evidence="3">
    <location>
        <begin position="388"/>
        <end position="681"/>
    </location>
</feature>
<dbReference type="SMART" id="SM00950">
    <property type="entry name" value="Piwi"/>
    <property type="match status" value="1"/>
</dbReference>
<evidence type="ECO:0000256" key="2">
    <source>
        <dbReference type="ARBA" id="ARBA00035032"/>
    </source>
</evidence>
<organism evidence="4 5">
    <name type="scientific">Belliella baltica (strain DSM 15883 / CIP 108006 / LMG 21964 / BA134)</name>
    <dbReference type="NCBI Taxonomy" id="866536"/>
    <lineage>
        <taxon>Bacteria</taxon>
        <taxon>Pseudomonadati</taxon>
        <taxon>Bacteroidota</taxon>
        <taxon>Cytophagia</taxon>
        <taxon>Cytophagales</taxon>
        <taxon>Cyclobacteriaceae</taxon>
        <taxon>Belliella</taxon>
    </lineage>
</organism>
<comment type="similarity">
    <text evidence="1">Belongs to the argonaute family. Long pAgo subfamily.</text>
</comment>
<dbReference type="SUPFAM" id="SSF53098">
    <property type="entry name" value="Ribonuclease H-like"/>
    <property type="match status" value="1"/>
</dbReference>
<dbReference type="InterPro" id="IPR003165">
    <property type="entry name" value="Piwi"/>
</dbReference>